<dbReference type="InterPro" id="IPR027303">
    <property type="entry name" value="Gln_synth_gly_rich_site"/>
</dbReference>
<evidence type="ECO:0000259" key="2">
    <source>
        <dbReference type="PROSITE" id="PS51987"/>
    </source>
</evidence>
<dbReference type="InterPro" id="IPR040577">
    <property type="entry name" value="Gln-synt_C"/>
</dbReference>
<dbReference type="PANTHER" id="PTHR42974">
    <property type="entry name" value="GLUTAMINE SYNTHETASE"/>
    <property type="match status" value="1"/>
</dbReference>
<protein>
    <submittedName>
        <fullName evidence="3">Glutamine synthetase</fullName>
        <ecNumber evidence="3">6.3.1.2</ecNumber>
    </submittedName>
</protein>
<evidence type="ECO:0000259" key="1">
    <source>
        <dbReference type="PROSITE" id="PS51986"/>
    </source>
</evidence>
<comment type="caution">
    <text evidence="3">The sequence shown here is derived from an EMBL/GenBank/DDBJ whole genome shotgun (WGS) entry which is preliminary data.</text>
</comment>
<name>A0A644SQ42_9ZZZZ</name>
<dbReference type="GO" id="GO:0004356">
    <property type="term" value="F:glutamine synthetase activity"/>
    <property type="evidence" value="ECO:0007669"/>
    <property type="project" value="UniProtKB-EC"/>
</dbReference>
<dbReference type="InterPro" id="IPR052725">
    <property type="entry name" value="GS_Type-3"/>
</dbReference>
<dbReference type="PROSITE" id="PS00181">
    <property type="entry name" value="GLNA_ATP"/>
    <property type="match status" value="1"/>
</dbReference>
<dbReference type="PROSITE" id="PS51987">
    <property type="entry name" value="GS_CATALYTIC"/>
    <property type="match status" value="1"/>
</dbReference>
<organism evidence="3">
    <name type="scientific">bioreactor metagenome</name>
    <dbReference type="NCBI Taxonomy" id="1076179"/>
    <lineage>
        <taxon>unclassified sequences</taxon>
        <taxon>metagenomes</taxon>
        <taxon>ecological metagenomes</taxon>
    </lineage>
</organism>
<dbReference type="InterPro" id="IPR014746">
    <property type="entry name" value="Gln_synth/guanido_kin_cat_dom"/>
</dbReference>
<dbReference type="SUPFAM" id="SSF55931">
    <property type="entry name" value="Glutamine synthetase/guanido kinase"/>
    <property type="match status" value="1"/>
</dbReference>
<dbReference type="Pfam" id="PF12437">
    <property type="entry name" value="GSIII_N"/>
    <property type="match status" value="1"/>
</dbReference>
<dbReference type="Pfam" id="PF00120">
    <property type="entry name" value="Gln-synt_C"/>
    <property type="match status" value="1"/>
</dbReference>
<dbReference type="EMBL" id="VSSQ01000003">
    <property type="protein sequence ID" value="MPL56736.1"/>
    <property type="molecule type" value="Genomic_DNA"/>
</dbReference>
<sequence length="769" mass="87223">MIFCFKIYIKFKYTLKILGVFYKSFDFLLKFAENFNTYMSTLRFKALETLPFKNFRKDNHVEVPAKLSELYCENVFSEETMREYLTKEAFQSILDAIRKGTKIQRHIADQVAVAMKDWALSKGVTHYTHWFQPLTGATAEKHDSFFTPIEGGRAIERFNGGMLIQQEPDASSFPNGGIRNTFEARGYTAWDPTSPAFIMGTTLCIPSIFISYTGETLDYKAPLLRALHAVDEAATEVMQYFDKNVTKVVPTLGWEQEYFLVDSALYQSRPDLVLTGKTLLGHSPAKGQQLDDHYFGSIPTRVMNFMKELEIECMKLGIPVTTRHNEVAPNQFELAPMFEEANVAVDHNSLLMDVMARVAHKHHFHILLHEKPFAGVNGSGKHNNWSLSTDTGENLLSPGKNPKKNLQFLTFFVNTIKAVHEYADLLRASIASASNDHRLGANEAPPAIISVFIGSQLYSVLSELEKVTNGKLSPEEKTELKLNVVGKIPEILLDNTDRNRTSPFAFTGNKFEIRAVGSSANCAESMTVMNTIAAKQLKEFKKEVDALIEKGLKKDEAIFNVLREYIKQSKNIMFEGDGYSDDWAKEAQKRGLSNLKTTPEALEREMDKKFVKLYEEMGVFSHVEVEARNEIKLEKYSTVIDIEARVLADIARNHIIPAALNYQNRLIDNVKGLKEIFGDKEFKALAKEQMSLITQISENVSIIKLGVEELLKAKDKAKSTTNSQKQAEAYCNEVKPLFDKIREASDALEMMVDDELWPLTKYRELLFTR</sequence>
<feature type="domain" description="GS catalytic" evidence="2">
    <location>
        <begin position="219"/>
        <end position="655"/>
    </location>
</feature>
<dbReference type="Gene3D" id="1.20.120.1560">
    <property type="match status" value="1"/>
</dbReference>
<feature type="domain" description="GS beta-grasp" evidence="1">
    <location>
        <begin position="125"/>
        <end position="214"/>
    </location>
</feature>
<evidence type="ECO:0000313" key="3">
    <source>
        <dbReference type="EMBL" id="MPL56736.1"/>
    </source>
</evidence>
<proteinExistence type="predicted"/>
<dbReference type="Pfam" id="PF18318">
    <property type="entry name" value="Gln-synt_C-ter"/>
    <property type="match status" value="1"/>
</dbReference>
<dbReference type="EC" id="6.3.1.2" evidence="3"/>
<dbReference type="PROSITE" id="PS51986">
    <property type="entry name" value="GS_BETA_GRASP"/>
    <property type="match status" value="1"/>
</dbReference>
<dbReference type="SMART" id="SM01230">
    <property type="entry name" value="Gln-synt_C"/>
    <property type="match status" value="1"/>
</dbReference>
<dbReference type="InterPro" id="IPR022147">
    <property type="entry name" value="GSIII_N"/>
</dbReference>
<dbReference type="AlphaFoldDB" id="A0A644SQ42"/>
<reference evidence="3" key="1">
    <citation type="submission" date="2019-08" db="EMBL/GenBank/DDBJ databases">
        <authorList>
            <person name="Kucharzyk K."/>
            <person name="Murdoch R.W."/>
            <person name="Higgins S."/>
            <person name="Loffler F."/>
        </authorList>
    </citation>
    <scope>NUCLEOTIDE SEQUENCE</scope>
</reference>
<gene>
    <name evidence="3" type="primary">glnA_1</name>
    <name evidence="3" type="ORF">SDC9_02226</name>
</gene>
<dbReference type="Gene3D" id="3.30.590.10">
    <property type="entry name" value="Glutamine synthetase/guanido kinase, catalytic domain"/>
    <property type="match status" value="1"/>
</dbReference>
<keyword evidence="3" id="KW-0436">Ligase</keyword>
<accession>A0A644SQ42</accession>
<dbReference type="InterPro" id="IPR008147">
    <property type="entry name" value="Gln_synt_N"/>
</dbReference>
<dbReference type="PANTHER" id="PTHR42974:SF1">
    <property type="entry name" value="TYPE-3 GLUTAMINE SYNTHETASE"/>
    <property type="match status" value="1"/>
</dbReference>
<dbReference type="InterPro" id="IPR008146">
    <property type="entry name" value="Gln_synth_cat_dom"/>
</dbReference>
<dbReference type="GO" id="GO:0006542">
    <property type="term" value="P:glutamine biosynthetic process"/>
    <property type="evidence" value="ECO:0007669"/>
    <property type="project" value="InterPro"/>
</dbReference>